<dbReference type="InterPro" id="IPR036291">
    <property type="entry name" value="NAD(P)-bd_dom_sf"/>
</dbReference>
<dbReference type="AlphaFoldDB" id="G9VYV4"/>
<proteinExistence type="evidence at protein level"/>
<feature type="disulfide bond" evidence="3">
    <location>
        <begin position="153"/>
        <end position="213"/>
    </location>
</feature>
<dbReference type="PDBsum" id="5L45"/>
<feature type="binding site" evidence="3 5">
    <location>
        <position position="32"/>
    </location>
    <ligand>
        <name>NADP(+)</name>
        <dbReference type="ChEBI" id="CHEBI:58349"/>
    </ligand>
</feature>
<feature type="binding site" evidence="3 5">
    <location>
        <position position="69"/>
    </location>
    <ligand>
        <name>NADP(+)</name>
        <dbReference type="ChEBI" id="CHEBI:58349"/>
    </ligand>
</feature>
<sequence>MKILVTGARGSIGSRVAGKLVERGLPVRGGVRDLAAPGLPEGVEAVQADLTRPETLARALEGVDKVFLYTVPEGIAGFVDEARAAGVRHVVLLSSIAVTWPDADRDPIGRMHLAVERPIEESGLGWTFVRPEALATNALGWAPEIRGGDMVRCAYPGAYTTPVHEEDIADVVVAALTTPGHRSAAYALTGPETLTQAEQVALIGEALGRAVRCERMPEQEARAVLEGLYPAEVVDAILAGQAARDGRPAEVLDTIRAVTGRPARTFREWAGDHVAAFRPAAQSI</sequence>
<dbReference type="Gene3D" id="3.40.50.720">
    <property type="entry name" value="NAD(P)-binding Rossmann-like Domain"/>
    <property type="match status" value="1"/>
</dbReference>
<evidence type="ECO:0000313" key="2">
    <source>
        <dbReference type="EMBL" id="AEU17892.1"/>
    </source>
</evidence>
<evidence type="ECO:0007829" key="3">
    <source>
        <dbReference type="PDB" id="5L3Z"/>
    </source>
</evidence>
<dbReference type="SMR" id="G9VYV4"/>
<feature type="domain" description="NAD(P)-binding" evidence="1">
    <location>
        <begin position="7"/>
        <end position="179"/>
    </location>
</feature>
<gene>
    <name evidence="2" type="primary">simC7</name>
</gene>
<dbReference type="PANTHER" id="PTHR43162">
    <property type="match status" value="1"/>
</dbReference>
<feature type="binding site" evidence="3 5">
    <location>
        <position position="137"/>
    </location>
    <ligand>
        <name>NADP(+)</name>
        <dbReference type="ChEBI" id="CHEBI:58349"/>
    </ligand>
</feature>
<dbReference type="PDB" id="5L3Z">
    <property type="method" value="X-ray"/>
    <property type="resolution" value="1.95 A"/>
    <property type="chains" value="A=1-284"/>
</dbReference>
<organism evidence="2">
    <name type="scientific">Streptomyces antibioticus</name>
    <dbReference type="NCBI Taxonomy" id="1890"/>
    <lineage>
        <taxon>Bacteria</taxon>
        <taxon>Bacillati</taxon>
        <taxon>Actinomycetota</taxon>
        <taxon>Actinomycetes</taxon>
        <taxon>Kitasatosporales</taxon>
        <taxon>Streptomycetaceae</taxon>
        <taxon>Streptomyces</taxon>
    </lineage>
</organism>
<feature type="binding site" evidence="3 5">
    <location>
        <position position="12"/>
    </location>
    <ligand>
        <name>NADP(+)</name>
        <dbReference type="ChEBI" id="CHEBI:58349"/>
    </ligand>
</feature>
<name>G9VYV4_STRAT</name>
<reference evidence="2" key="2">
    <citation type="submission" date="2011-11" db="EMBL/GenBank/DDBJ databases">
        <title>The simocyclinone biosynthetic gene cluster isolated from Streptomyces antibioticus Tue6040.</title>
        <authorList>
            <person name="Trefzer A."/>
            <person name="Bechthold A."/>
        </authorList>
    </citation>
    <scope>NUCLEOTIDE SEQUENCE</scope>
    <source>
        <strain evidence="2">Tue6040</strain>
    </source>
</reference>
<feature type="binding site" evidence="3 5">
    <location>
        <position position="11"/>
    </location>
    <ligand>
        <name>NADP(+)</name>
        <dbReference type="ChEBI" id="CHEBI:58349"/>
    </ligand>
</feature>
<feature type="binding site" evidence="3 5">
    <location>
        <position position="134"/>
    </location>
    <ligand>
        <name>NADP(+)</name>
        <dbReference type="ChEBI" id="CHEBI:58349"/>
    </ligand>
</feature>
<reference evidence="3 4" key="3">
    <citation type="journal article" date="2016" name="Cell Chem. Biol.">
        <title>Substrate-Assisted Catalysis in Polyketide Reduction Proceeds via a Phenolate Intermediate.</title>
        <authorList>
            <person name="Schafer M."/>
            <person name="Stevenson C.E.M."/>
            <person name="Wilkinson B."/>
            <person name="Lawson D.M."/>
            <person name="Buttner M.J."/>
        </authorList>
    </citation>
    <scope>X-RAY CRYSTALLOGRAPHY (1.20 ANGSTROMS) IN COMPLEX WITH NADP(+)</scope>
    <scope>DISULFIDE BONDS</scope>
</reference>
<dbReference type="InterPro" id="IPR051604">
    <property type="entry name" value="Ergot_Alk_Oxidoreductase"/>
</dbReference>
<accession>G9VYV4</accession>
<protein>
    <submittedName>
        <fullName evidence="2">Putative hydroxylase/dehydratase</fullName>
    </submittedName>
</protein>
<dbReference type="PDB" id="5L4L">
    <property type="method" value="X-ray"/>
    <property type="resolution" value="1.20 A"/>
    <property type="chains" value="A=1-284"/>
</dbReference>
<dbReference type="PDB" id="5L45">
    <property type="method" value="X-ray"/>
    <property type="resolution" value="1.90 A"/>
    <property type="chains" value="A/B=1-284"/>
</dbReference>
<evidence type="ECO:0000259" key="1">
    <source>
        <dbReference type="Pfam" id="PF13460"/>
    </source>
</evidence>
<feature type="binding site" evidence="3 5">
    <location>
        <position position="49"/>
    </location>
    <ligand>
        <name>NADP(+)</name>
        <dbReference type="ChEBI" id="CHEBI:58349"/>
    </ligand>
</feature>
<feature type="binding site" evidence="3 5">
    <location>
        <position position="50"/>
    </location>
    <ligand>
        <name>NADP(+)</name>
        <dbReference type="ChEBI" id="CHEBI:58349"/>
    </ligand>
</feature>
<evidence type="ECO:0007829" key="4">
    <source>
        <dbReference type="PDB" id="5L40"/>
    </source>
</evidence>
<evidence type="ECO:0007829" key="5">
    <source>
        <dbReference type="PDB" id="5L4L"/>
    </source>
</evidence>
<keyword evidence="3 5" id="KW-0547">Nucleotide-binding</keyword>
<dbReference type="PDBsum" id="5L4L"/>
<reference evidence="2" key="1">
    <citation type="journal article" date="2002" name="Antimicrob. Agents Chemother.">
        <title>Biosynthetic gene cluster of simocyclinone, a natural multihybrid antibiotic.</title>
        <authorList>
            <person name="Trefzer A."/>
            <person name="Pelzer S."/>
            <person name="Schimana J."/>
            <person name="Stockert S."/>
            <person name="Bihlmaier C."/>
            <person name="Fiedler H.P."/>
            <person name="Welzel K."/>
            <person name="Vente A."/>
            <person name="Bechthold A."/>
        </authorList>
    </citation>
    <scope>NUCLEOTIDE SEQUENCE</scope>
    <source>
        <strain evidence="2">Tue6040</strain>
    </source>
</reference>
<dbReference type="PANTHER" id="PTHR43162:SF1">
    <property type="entry name" value="PRESTALK A DIFFERENTIATION PROTEIN A"/>
    <property type="match status" value="1"/>
</dbReference>
<dbReference type="GO" id="GO:0000166">
    <property type="term" value="F:nucleotide binding"/>
    <property type="evidence" value="ECO:0007669"/>
    <property type="project" value="UniProtKB-KW"/>
</dbReference>
<dbReference type="Pfam" id="PF13460">
    <property type="entry name" value="NAD_binding_10"/>
    <property type="match status" value="1"/>
</dbReference>
<keyword evidence="3 4" id="KW-0002">3D-structure</keyword>
<dbReference type="InterPro" id="IPR016040">
    <property type="entry name" value="NAD(P)-bd_dom"/>
</dbReference>
<dbReference type="SUPFAM" id="SSF51735">
    <property type="entry name" value="NAD(P)-binding Rossmann-fold domains"/>
    <property type="match status" value="1"/>
</dbReference>
<dbReference type="PDBsum" id="5L40"/>
<feature type="binding site" evidence="3 5">
    <location>
        <position position="112"/>
    </location>
    <ligand>
        <name>NADP(+)</name>
        <dbReference type="ChEBI" id="CHEBI:58349"/>
    </ligand>
</feature>
<dbReference type="EMBL" id="AF324838">
    <property type="protein sequence ID" value="AEU17892.1"/>
    <property type="molecule type" value="Genomic_DNA"/>
</dbReference>
<dbReference type="PDBsum" id="5L3Z"/>
<feature type="binding site" evidence="3">
    <location>
        <position position="51"/>
    </location>
    <ligand>
        <name>NADP(+)</name>
        <dbReference type="ChEBI" id="CHEBI:58349"/>
    </ligand>
</feature>
<dbReference type="PDB" id="5L40">
    <property type="method" value="X-ray"/>
    <property type="resolution" value="1.60 A"/>
    <property type="chains" value="A=1-284"/>
</dbReference>